<evidence type="ECO:0000256" key="4">
    <source>
        <dbReference type="ARBA" id="ARBA00023186"/>
    </source>
</evidence>
<dbReference type="STRING" id="48256.CLHUN_00740"/>
<dbReference type="Pfam" id="PF13589">
    <property type="entry name" value="HATPase_c_3"/>
    <property type="match status" value="1"/>
</dbReference>
<feature type="compositionally biased region" description="Basic and acidic residues" evidence="6">
    <location>
        <begin position="211"/>
        <end position="223"/>
    </location>
</feature>
<dbReference type="InterPro" id="IPR020568">
    <property type="entry name" value="Ribosomal_Su5_D2-typ_SF"/>
</dbReference>
<keyword evidence="4" id="KW-0143">Chaperone</keyword>
<dbReference type="Pfam" id="PF00183">
    <property type="entry name" value="HSP90"/>
    <property type="match status" value="1"/>
</dbReference>
<feature type="binding site" evidence="5">
    <location>
        <position position="33"/>
    </location>
    <ligand>
        <name>ATP</name>
        <dbReference type="ChEBI" id="CHEBI:30616"/>
    </ligand>
</feature>
<evidence type="ECO:0000256" key="2">
    <source>
        <dbReference type="ARBA" id="ARBA00022741"/>
    </source>
</evidence>
<comment type="caution">
    <text evidence="7">The sequence shown here is derived from an EMBL/GenBank/DDBJ whole genome shotgun (WGS) entry which is preliminary data.</text>
</comment>
<dbReference type="RefSeq" id="WP_080062581.1">
    <property type="nucleotide sequence ID" value="NZ_MZGX01000001.1"/>
</dbReference>
<keyword evidence="8" id="KW-1185">Reference proteome</keyword>
<dbReference type="InterPro" id="IPR020575">
    <property type="entry name" value="Hsp90_N"/>
</dbReference>
<proteinExistence type="inferred from homology"/>
<evidence type="ECO:0000256" key="1">
    <source>
        <dbReference type="ARBA" id="ARBA00008239"/>
    </source>
</evidence>
<dbReference type="Gene3D" id="3.30.230.80">
    <property type="match status" value="1"/>
</dbReference>
<dbReference type="SUPFAM" id="SSF110942">
    <property type="entry name" value="HSP90 C-terminal domain"/>
    <property type="match status" value="1"/>
</dbReference>
<dbReference type="Gene3D" id="1.20.120.790">
    <property type="entry name" value="Heat shock protein 90, C-terminal domain"/>
    <property type="match status" value="1"/>
</dbReference>
<keyword evidence="3 5" id="KW-0067">ATP-binding</keyword>
<evidence type="ECO:0000313" key="8">
    <source>
        <dbReference type="Proteomes" id="UP000191554"/>
    </source>
</evidence>
<dbReference type="AlphaFoldDB" id="A0A1V4SQS7"/>
<feature type="binding site" evidence="5">
    <location>
        <position position="84"/>
    </location>
    <ligand>
        <name>ATP</name>
        <dbReference type="ChEBI" id="CHEBI:30616"/>
    </ligand>
</feature>
<dbReference type="NCBIfam" id="NF003555">
    <property type="entry name" value="PRK05218.1"/>
    <property type="match status" value="1"/>
</dbReference>
<evidence type="ECO:0000256" key="5">
    <source>
        <dbReference type="PIRSR" id="PIRSR002583-1"/>
    </source>
</evidence>
<dbReference type="GO" id="GO:0140662">
    <property type="term" value="F:ATP-dependent protein folding chaperone"/>
    <property type="evidence" value="ECO:0007669"/>
    <property type="project" value="InterPro"/>
</dbReference>
<feature type="binding site" evidence="5">
    <location>
        <position position="79"/>
    </location>
    <ligand>
        <name>ATP</name>
        <dbReference type="ChEBI" id="CHEBI:30616"/>
    </ligand>
</feature>
<dbReference type="Gene3D" id="3.40.50.11260">
    <property type="match status" value="1"/>
</dbReference>
<gene>
    <name evidence="7" type="primary">htpG_1</name>
    <name evidence="7" type="ORF">CLHUN_00740</name>
</gene>
<dbReference type="OrthoDB" id="9802640at2"/>
<dbReference type="PIRSF" id="PIRSF002583">
    <property type="entry name" value="Hsp90"/>
    <property type="match status" value="1"/>
</dbReference>
<organism evidence="7 8">
    <name type="scientific">Ruminiclostridium hungatei</name>
    <name type="common">Clostridium hungatei</name>
    <dbReference type="NCBI Taxonomy" id="48256"/>
    <lineage>
        <taxon>Bacteria</taxon>
        <taxon>Bacillati</taxon>
        <taxon>Bacillota</taxon>
        <taxon>Clostridia</taxon>
        <taxon>Eubacteriales</taxon>
        <taxon>Oscillospiraceae</taxon>
        <taxon>Ruminiclostridium</taxon>
    </lineage>
</organism>
<dbReference type="PANTHER" id="PTHR11528">
    <property type="entry name" value="HEAT SHOCK PROTEIN 90 FAMILY MEMBER"/>
    <property type="match status" value="1"/>
</dbReference>
<name>A0A1V4SQS7_RUMHU</name>
<feature type="compositionally biased region" description="Basic and acidic residues" evidence="6">
    <location>
        <begin position="233"/>
        <end position="244"/>
    </location>
</feature>
<dbReference type="Gene3D" id="3.30.565.10">
    <property type="entry name" value="Histidine kinase-like ATPase, C-terminal domain"/>
    <property type="match status" value="1"/>
</dbReference>
<evidence type="ECO:0000256" key="3">
    <source>
        <dbReference type="ARBA" id="ARBA00022840"/>
    </source>
</evidence>
<dbReference type="InterPro" id="IPR036890">
    <property type="entry name" value="HATPase_C_sf"/>
</dbReference>
<feature type="binding site" evidence="5">
    <location>
        <position position="171"/>
    </location>
    <ligand>
        <name>ATP</name>
        <dbReference type="ChEBI" id="CHEBI:30616"/>
    </ligand>
</feature>
<dbReference type="GO" id="GO:0051082">
    <property type="term" value="F:unfolded protein binding"/>
    <property type="evidence" value="ECO:0007669"/>
    <property type="project" value="InterPro"/>
</dbReference>
<accession>A0A1V4SQS7</accession>
<dbReference type="Proteomes" id="UP000191554">
    <property type="component" value="Unassembled WGS sequence"/>
</dbReference>
<dbReference type="SUPFAM" id="SSF55874">
    <property type="entry name" value="ATPase domain of HSP90 chaperone/DNA topoisomerase II/histidine kinase"/>
    <property type="match status" value="1"/>
</dbReference>
<feature type="binding site" evidence="5">
    <location>
        <position position="37"/>
    </location>
    <ligand>
        <name>ATP</name>
        <dbReference type="ChEBI" id="CHEBI:30616"/>
    </ligand>
</feature>
<keyword evidence="2 5" id="KW-0547">Nucleotide-binding</keyword>
<protein>
    <submittedName>
        <fullName evidence="7">Chaperone protein HtpG</fullName>
    </submittedName>
</protein>
<dbReference type="GO" id="GO:0016887">
    <property type="term" value="F:ATP hydrolysis activity"/>
    <property type="evidence" value="ECO:0007669"/>
    <property type="project" value="InterPro"/>
</dbReference>
<dbReference type="GO" id="GO:0005524">
    <property type="term" value="F:ATP binding"/>
    <property type="evidence" value="ECO:0007669"/>
    <property type="project" value="UniProtKB-KW"/>
</dbReference>
<feature type="binding site" evidence="5">
    <location>
        <position position="351"/>
    </location>
    <ligand>
        <name>ATP</name>
        <dbReference type="ChEBI" id="CHEBI:30616"/>
    </ligand>
</feature>
<feature type="region of interest" description="Disordered" evidence="6">
    <location>
        <begin position="211"/>
        <end position="253"/>
    </location>
</feature>
<dbReference type="PRINTS" id="PR00775">
    <property type="entry name" value="HEATSHOCK90"/>
</dbReference>
<dbReference type="InterPro" id="IPR037196">
    <property type="entry name" value="HSP90_C"/>
</dbReference>
<evidence type="ECO:0000256" key="6">
    <source>
        <dbReference type="SAM" id="MobiDB-lite"/>
    </source>
</evidence>
<feature type="binding site" evidence="5">
    <location>
        <begin position="99"/>
        <end position="100"/>
    </location>
    <ligand>
        <name>ATP</name>
        <dbReference type="ChEBI" id="CHEBI:30616"/>
    </ligand>
</feature>
<dbReference type="InterPro" id="IPR001404">
    <property type="entry name" value="Hsp90_fam"/>
</dbReference>
<evidence type="ECO:0000313" key="7">
    <source>
        <dbReference type="EMBL" id="OPX46258.1"/>
    </source>
</evidence>
<dbReference type="CDD" id="cd16927">
    <property type="entry name" value="HATPase_Hsp90-like"/>
    <property type="match status" value="1"/>
</dbReference>
<comment type="similarity">
    <text evidence="1">Belongs to the heat shock protein 90 family.</text>
</comment>
<reference evidence="7 8" key="1">
    <citation type="submission" date="2017-03" db="EMBL/GenBank/DDBJ databases">
        <title>Genome sequence of Clostridium hungatei DSM 14427.</title>
        <authorList>
            <person name="Poehlein A."/>
            <person name="Daniel R."/>
        </authorList>
    </citation>
    <scope>NUCLEOTIDE SEQUENCE [LARGE SCALE GENOMIC DNA]</scope>
    <source>
        <strain evidence="7 8">DSM 14427</strain>
    </source>
</reference>
<dbReference type="EMBL" id="MZGX01000001">
    <property type="protein sequence ID" value="OPX46258.1"/>
    <property type="molecule type" value="Genomic_DNA"/>
</dbReference>
<dbReference type="SUPFAM" id="SSF54211">
    <property type="entry name" value="Ribosomal protein S5 domain 2-like"/>
    <property type="match status" value="1"/>
</dbReference>
<sequence length="638" mass="73818">MIHESGSISINTENIFPIIKKWLYSEKDIFIRELVSNASDAISKLKKLDAMGEAELPEDNRYGIKVLVDKKEKTIKVMDNGLGMTEEEVKKYINQIAFSGAVDFLEKYKDKSDDGQIIGHFGLGFYSAFMVSERVQIDTLSYQPGAAAVRWISQGGTEFEMTESDRSERGTTITLYLSEDGVEFTDEYKMRSTLEKYFSFLPYELYLEDSAKEPEKTEEKAEENAEGTEEAIEGAKPEPKKPEPLNDTQPLWLKNPKDCTEEEYKQFYTKVFHDFNEPLFWIHLNMDYPFNLKGILYFPKLKHEFETMEGQIKLYYNQVFVADNIKEVIPEFLLLLKGVLDCPDLPLNVSRSFLQNDGYVNKISSHITKKVADKLTSLYEKERDNYNKYWDDINPFVKYGCIREDKFYDRVKDILIFKSTKGGYTTLKDYLENNKEKHENKVFYVSNEKQQAQYIRLFNENGMEAVILSTMIDNHFMQMLEGKMSGVHFNRIDADISDTMKNGETGIAEEDAGYLEKLFKSAVSDDKLKIQVESLKNESVPAMILLSEQSRRMQEMSAMFGGMDMSHMFPKEHTLVLNSSNRLVKSLTDMKADESKKDEIKLISEHIYDLAMMSHQPLEPDAMAKFIERSNEILMKLV</sequence>